<gene>
    <name evidence="2" type="ORF">SLNWT_3369</name>
</gene>
<dbReference type="EMBL" id="CP010519">
    <property type="protein sequence ID" value="AJE83745.1"/>
    <property type="molecule type" value="Genomic_DNA"/>
</dbReference>
<dbReference type="PROSITE" id="PS50075">
    <property type="entry name" value="CARRIER"/>
    <property type="match status" value="1"/>
</dbReference>
<accession>A0A0B5EWZ8</accession>
<keyword evidence="3" id="KW-1185">Reference proteome</keyword>
<evidence type="ECO:0000259" key="1">
    <source>
        <dbReference type="PROSITE" id="PS50075"/>
    </source>
</evidence>
<dbReference type="InterPro" id="IPR009081">
    <property type="entry name" value="PP-bd_ACP"/>
</dbReference>
<dbReference type="InterPro" id="IPR036736">
    <property type="entry name" value="ACP-like_sf"/>
</dbReference>
<name>A0A0B5EWZ8_STRA4</name>
<dbReference type="Gene3D" id="1.10.1200.10">
    <property type="entry name" value="ACP-like"/>
    <property type="match status" value="1"/>
</dbReference>
<dbReference type="Pfam" id="PF00550">
    <property type="entry name" value="PP-binding"/>
    <property type="match status" value="1"/>
</dbReference>
<dbReference type="KEGG" id="sals:SLNWT_3369"/>
<protein>
    <submittedName>
        <fullName evidence="2">Putative acyl carrier protein</fullName>
    </submittedName>
</protein>
<dbReference type="AlphaFoldDB" id="A0A0B5EWZ8"/>
<sequence length="85" mass="9203">MDLAQQGAGTVAEQLGEVVARNFGVDPRETPEDTPLHGLRLDSLALEELRLLVEDRFGIDLDDVELTTRDSYGQLVAAVHGKTSA</sequence>
<feature type="domain" description="Carrier" evidence="1">
    <location>
        <begin position="9"/>
        <end position="83"/>
    </location>
</feature>
<proteinExistence type="predicted"/>
<evidence type="ECO:0000313" key="2">
    <source>
        <dbReference type="EMBL" id="AJE83745.1"/>
    </source>
</evidence>
<reference evidence="2 3" key="1">
    <citation type="submission" date="2015-01" db="EMBL/GenBank/DDBJ databases">
        <title>Enhanced salinomycin production by adjusting the supply of polyketide extender units in Streptomyce albus DSM 41398.</title>
        <authorList>
            <person name="Lu C."/>
        </authorList>
    </citation>
    <scope>NUCLEOTIDE SEQUENCE [LARGE SCALE GENOMIC DNA]</scope>
    <source>
        <strain evidence="3">ATCC 21838 / DSM 41398 / FERM P-419 / JCM 4703 / NBRC 107858</strain>
    </source>
</reference>
<dbReference type="Proteomes" id="UP000031523">
    <property type="component" value="Chromosome"/>
</dbReference>
<organism evidence="2 3">
    <name type="scientific">Streptomyces albus (strain ATCC 21838 / DSM 41398 / FERM P-419 / JCM 4703 / NBRC 107858)</name>
    <dbReference type="NCBI Taxonomy" id="1081613"/>
    <lineage>
        <taxon>Bacteria</taxon>
        <taxon>Bacillati</taxon>
        <taxon>Actinomycetota</taxon>
        <taxon>Actinomycetes</taxon>
        <taxon>Kitasatosporales</taxon>
        <taxon>Streptomycetaceae</taxon>
        <taxon>Streptomyces</taxon>
    </lineage>
</organism>
<dbReference type="SUPFAM" id="SSF47336">
    <property type="entry name" value="ACP-like"/>
    <property type="match status" value="1"/>
</dbReference>
<evidence type="ECO:0000313" key="3">
    <source>
        <dbReference type="Proteomes" id="UP000031523"/>
    </source>
</evidence>